<evidence type="ECO:0000313" key="2">
    <source>
        <dbReference type="EMBL" id="AGH45027.1"/>
    </source>
</evidence>
<dbReference type="OrthoDB" id="6219137at2"/>
<dbReference type="EMBL" id="CP003837">
    <property type="protein sequence ID" value="AGH45027.1"/>
    <property type="molecule type" value="Genomic_DNA"/>
</dbReference>
<evidence type="ECO:0000313" key="3">
    <source>
        <dbReference type="Proteomes" id="UP000011864"/>
    </source>
</evidence>
<keyword evidence="1" id="KW-0732">Signal</keyword>
<dbReference type="STRING" id="1129794.C427_2918"/>
<dbReference type="HOGENOM" id="CLU_033618_0_0_6"/>
<dbReference type="Pfam" id="PF11949">
    <property type="entry name" value="DUF3466"/>
    <property type="match status" value="1"/>
</dbReference>
<dbReference type="InterPro" id="IPR022562">
    <property type="entry name" value="DUF3466"/>
</dbReference>
<dbReference type="KEGG" id="gps:C427_2918"/>
<feature type="chain" id="PRO_5003901382" description="DUF3466 family protein" evidence="1">
    <location>
        <begin position="23"/>
        <end position="582"/>
    </location>
</feature>
<protein>
    <recommendedName>
        <fullName evidence="4">DUF3466 family protein</fullName>
    </recommendedName>
</protein>
<dbReference type="InterPro" id="IPR020008">
    <property type="entry name" value="GlyGly_CTERM"/>
</dbReference>
<feature type="signal peptide" evidence="1">
    <location>
        <begin position="1"/>
        <end position="22"/>
    </location>
</feature>
<dbReference type="PATRIC" id="fig|1129794.4.peg.2902"/>
<proteinExistence type="predicted"/>
<organism evidence="2 3">
    <name type="scientific">Paraglaciecola psychrophila 170</name>
    <dbReference type="NCBI Taxonomy" id="1129794"/>
    <lineage>
        <taxon>Bacteria</taxon>
        <taxon>Pseudomonadati</taxon>
        <taxon>Pseudomonadota</taxon>
        <taxon>Gammaproteobacteria</taxon>
        <taxon>Alteromonadales</taxon>
        <taxon>Alteromonadaceae</taxon>
        <taxon>Paraglaciecola</taxon>
    </lineage>
</organism>
<dbReference type="eggNOG" id="COG5563">
    <property type="taxonomic scope" value="Bacteria"/>
</dbReference>
<sequence length="582" mass="62892">MTKTRLYAALSLALLVTPVSQAAKYRVVELPVAGEGRNSFPSAINEDGNITVNVRNPYNIPIDLDLLDFESDALINGLTDVESASNGDFNITDYELLLGLIRSADGSQSAQQIADTVSFLASENDSNYISGFDQLSEQDNQFSLSTTSIARDLNDSGFIVGSGDGFYNKIDYTLASGVDINLVVHEFGTRGFVSFADTVIGLPAPDTTAGGFSDAFGINESNQVAGYGSSLFLSDTLQTAITDCKNDELVDDEDPDTQDFPLRGDIPVESCISNIVDSFTNSPSTFSQLRGLIWQLDGQGNLLNTKVLGLLFEPEAGDEKYYRSQSFAINDNGLAVGISNEPYILNGETVTQNGIPITLSYAVIFDGDEVINITPDPEDITTTISTAQDINNNNLVVGYQIKSVNGTSRTKFFIYDMNLAELTFPNDFFLGSSSVALDINNNDLVVGYGEVDASLTGRRTEGFLYDHAAKQFYAARDLISCDSPYTIVQANSINDKGEIGATALYQGPAKDSRGEVRLDSTGSETIIDLVVAVKLEPITGGEVENCDAPADDVNRDRQGASVSWIFLFGLGILGWRRFKNRL</sequence>
<evidence type="ECO:0000256" key="1">
    <source>
        <dbReference type="SAM" id="SignalP"/>
    </source>
</evidence>
<keyword evidence="3" id="KW-1185">Reference proteome</keyword>
<evidence type="ECO:0008006" key="4">
    <source>
        <dbReference type="Google" id="ProtNLM"/>
    </source>
</evidence>
<gene>
    <name evidence="2" type="ORF">C427_2918</name>
</gene>
<dbReference type="RefSeq" id="WP_007635642.1">
    <property type="nucleotide sequence ID" value="NC_020514.1"/>
</dbReference>
<dbReference type="AlphaFoldDB" id="K7A6E9"/>
<accession>K7A6E9</accession>
<name>K7A6E9_9ALTE</name>
<dbReference type="NCBIfam" id="TIGR03501">
    <property type="entry name" value="GlyGly_CTERM"/>
    <property type="match status" value="1"/>
</dbReference>
<dbReference type="Proteomes" id="UP000011864">
    <property type="component" value="Chromosome"/>
</dbReference>
<reference evidence="2 3" key="1">
    <citation type="journal article" date="2013" name="Genome Announc.">
        <title>Complete Genome Sequence of Glaciecola psychrophila Strain 170T.</title>
        <authorList>
            <person name="Yin J."/>
            <person name="Chen J."/>
            <person name="Liu G."/>
            <person name="Yu Y."/>
            <person name="Song L."/>
            <person name="Wang X."/>
            <person name="Qu X."/>
        </authorList>
    </citation>
    <scope>NUCLEOTIDE SEQUENCE [LARGE SCALE GENOMIC DNA]</scope>
    <source>
        <strain evidence="2 3">170</strain>
    </source>
</reference>